<evidence type="ECO:0000256" key="3">
    <source>
        <dbReference type="RuleBase" id="RU361153"/>
    </source>
</evidence>
<dbReference type="PANTHER" id="PTHR31308:SF5">
    <property type="entry name" value="ERGOSTERYL-BETA-GLUCOSIDASE"/>
    <property type="match status" value="1"/>
</dbReference>
<name>A0A329NUM7_9LACT</name>
<dbReference type="Gene3D" id="3.20.20.80">
    <property type="entry name" value="Glycosidases"/>
    <property type="match status" value="1"/>
</dbReference>
<proteinExistence type="inferred from homology"/>
<feature type="domain" description="Glycoside hydrolase family 5" evidence="4">
    <location>
        <begin position="58"/>
        <end position="129"/>
    </location>
</feature>
<dbReference type="AlphaFoldDB" id="A0A329NUM7"/>
<dbReference type="InterPro" id="IPR001547">
    <property type="entry name" value="Glyco_hydro_5"/>
</dbReference>
<feature type="non-terminal residue" evidence="5">
    <location>
        <position position="243"/>
    </location>
</feature>
<dbReference type="Pfam" id="PF00150">
    <property type="entry name" value="Cellulase"/>
    <property type="match status" value="1"/>
</dbReference>
<sequence>MALPRLTIDGEWFRDKDGCARLRRGVNRGGDCKMPYTPNGHTNLPTDFSDHRTVSFIGRPFPLAEADEHFERLKAWGFNCLRLLTTWEAVEHAGPRQYDEAYLDYFAEICRRAAHFGLYVFVDFHQDVWSRMTGGDGAPGWTFEAVGLDFTKFHAAGAAHVMQYKYDFARGGRQEDRYPTMTWSQNYRYPANGLMWTFFFAGRAFCPDFRIDGVNVQDYLQDHYIGAMEAVARRVRDLPNVIG</sequence>
<dbReference type="GO" id="GO:0008422">
    <property type="term" value="F:beta-glucosidase activity"/>
    <property type="evidence" value="ECO:0007669"/>
    <property type="project" value="TreeGrafter"/>
</dbReference>
<evidence type="ECO:0000256" key="1">
    <source>
        <dbReference type="ARBA" id="ARBA00022801"/>
    </source>
</evidence>
<organism evidence="5 6">
    <name type="scientific">Aerococcus urinae</name>
    <dbReference type="NCBI Taxonomy" id="1376"/>
    <lineage>
        <taxon>Bacteria</taxon>
        <taxon>Bacillati</taxon>
        <taxon>Bacillota</taxon>
        <taxon>Bacilli</taxon>
        <taxon>Lactobacillales</taxon>
        <taxon>Aerococcaceae</taxon>
        <taxon>Aerococcus</taxon>
    </lineage>
</organism>
<dbReference type="SUPFAM" id="SSF51445">
    <property type="entry name" value="(Trans)glycosidases"/>
    <property type="match status" value="1"/>
</dbReference>
<accession>A0A329NUM7</accession>
<dbReference type="GO" id="GO:0000272">
    <property type="term" value="P:polysaccharide catabolic process"/>
    <property type="evidence" value="ECO:0007669"/>
    <property type="project" value="InterPro"/>
</dbReference>
<dbReference type="Proteomes" id="UP000251923">
    <property type="component" value="Unassembled WGS sequence"/>
</dbReference>
<comment type="caution">
    <text evidence="5">The sequence shown here is derived from an EMBL/GenBank/DDBJ whole genome shotgun (WGS) entry which is preliminary data.</text>
</comment>
<keyword evidence="2 3" id="KW-0326">Glycosidase</keyword>
<evidence type="ECO:0000259" key="4">
    <source>
        <dbReference type="Pfam" id="PF00150"/>
    </source>
</evidence>
<evidence type="ECO:0000313" key="6">
    <source>
        <dbReference type="Proteomes" id="UP000251923"/>
    </source>
</evidence>
<evidence type="ECO:0000256" key="2">
    <source>
        <dbReference type="ARBA" id="ARBA00023295"/>
    </source>
</evidence>
<dbReference type="EMBL" id="QMHM01000103">
    <property type="protein sequence ID" value="RAV75067.1"/>
    <property type="molecule type" value="Genomic_DNA"/>
</dbReference>
<comment type="similarity">
    <text evidence="3">Belongs to the glycosyl hydrolase 5 (cellulase A) family.</text>
</comment>
<protein>
    <recommendedName>
        <fullName evidence="4">Glycoside hydrolase family 5 domain-containing protein</fullName>
    </recommendedName>
</protein>
<evidence type="ECO:0000313" key="5">
    <source>
        <dbReference type="EMBL" id="RAV75067.1"/>
    </source>
</evidence>
<reference evidence="5 6" key="1">
    <citation type="submission" date="2018-04" db="EMBL/GenBank/DDBJ databases">
        <title>Aerococcus urinae genomes.</title>
        <authorList>
            <person name="Hilt E."/>
            <person name="Gilbert N.M."/>
            <person name="Thomas-White K."/>
            <person name="Putonti C."/>
            <person name="Lewis A.L."/>
            <person name="Visck K.L."/>
            <person name="Wolfe A.J."/>
        </authorList>
    </citation>
    <scope>NUCLEOTIDE SEQUENCE [LARGE SCALE GENOMIC DNA]</scope>
    <source>
        <strain evidence="5 6">UMB7480</strain>
    </source>
</reference>
<dbReference type="InterPro" id="IPR017853">
    <property type="entry name" value="GH"/>
</dbReference>
<keyword evidence="1 3" id="KW-0378">Hydrolase</keyword>
<dbReference type="InterPro" id="IPR052066">
    <property type="entry name" value="Glycosphingolipid_Hydrolases"/>
</dbReference>
<dbReference type="PANTHER" id="PTHR31308">
    <property type="match status" value="1"/>
</dbReference>
<gene>
    <name evidence="5" type="ORF">DBT54_10185</name>
</gene>